<feature type="domain" description="CBM1" evidence="6">
    <location>
        <begin position="318"/>
        <end position="354"/>
    </location>
</feature>
<name>A0A8H7F455_AGABI</name>
<dbReference type="InterPro" id="IPR050955">
    <property type="entry name" value="Plant_Biomass_Hydrol_Est"/>
</dbReference>
<dbReference type="InterPro" id="IPR000254">
    <property type="entry name" value="CBD"/>
</dbReference>
<dbReference type="SMART" id="SM00236">
    <property type="entry name" value="fCBD"/>
    <property type="match status" value="1"/>
</dbReference>
<dbReference type="Pfam" id="PF10503">
    <property type="entry name" value="Esterase_PHB"/>
    <property type="match status" value="1"/>
</dbReference>
<evidence type="ECO:0000259" key="6">
    <source>
        <dbReference type="PROSITE" id="PS51164"/>
    </source>
</evidence>
<dbReference type="GO" id="GO:0005576">
    <property type="term" value="C:extracellular region"/>
    <property type="evidence" value="ECO:0007669"/>
    <property type="project" value="UniProtKB-SubCell"/>
</dbReference>
<feature type="chain" id="PRO_5034906501" description="Carboxylic ester hydrolase" evidence="4">
    <location>
        <begin position="21"/>
        <end position="354"/>
    </location>
</feature>
<reference evidence="7 8" key="1">
    <citation type="journal article" name="Sci. Rep.">
        <title>Telomere-to-telomere assembled and centromere annotated genomes of the two main subspecies of the button mushroom Agaricus bisporus reveal especially polymorphic chromosome ends.</title>
        <authorList>
            <person name="Sonnenberg A.S.M."/>
            <person name="Sedaghat-Telgerd N."/>
            <person name="Lavrijssen B."/>
            <person name="Ohm R.A."/>
            <person name="Hendrickx P.M."/>
            <person name="Scholtmeijer K."/>
            <person name="Baars J.J.P."/>
            <person name="van Peer A."/>
        </authorList>
    </citation>
    <scope>NUCLEOTIDE SEQUENCE [LARGE SCALE GENOMIC DNA]</scope>
    <source>
        <strain evidence="7 8">H119_p4</strain>
    </source>
</reference>
<comment type="similarity">
    <text evidence="4">Belongs to the carbohydrate esterase 1 (CE1) family.</text>
</comment>
<proteinExistence type="inferred from homology"/>
<dbReference type="PANTHER" id="PTHR43037">
    <property type="entry name" value="UNNAMED PRODUCT-RELATED"/>
    <property type="match status" value="1"/>
</dbReference>
<dbReference type="GO" id="GO:0052689">
    <property type="term" value="F:carboxylic ester hydrolase activity"/>
    <property type="evidence" value="ECO:0007669"/>
    <property type="project" value="UniProtKB-KW"/>
</dbReference>
<keyword evidence="4" id="KW-0964">Secreted</keyword>
<feature type="signal peptide" evidence="4">
    <location>
        <begin position="1"/>
        <end position="20"/>
    </location>
</feature>
<dbReference type="SUPFAM" id="SSF53474">
    <property type="entry name" value="alpha/beta-Hydrolases"/>
    <property type="match status" value="2"/>
</dbReference>
<keyword evidence="3 4" id="KW-0378">Hydrolase</keyword>
<evidence type="ECO:0000256" key="5">
    <source>
        <dbReference type="SAM" id="MobiDB-lite"/>
    </source>
</evidence>
<accession>A0A8H7F455</accession>
<dbReference type="GO" id="GO:0045493">
    <property type="term" value="P:xylan catabolic process"/>
    <property type="evidence" value="ECO:0007669"/>
    <property type="project" value="UniProtKB-UniRule"/>
</dbReference>
<keyword evidence="2 4" id="KW-0732">Signal</keyword>
<dbReference type="GO" id="GO:0030248">
    <property type="term" value="F:cellulose binding"/>
    <property type="evidence" value="ECO:0007669"/>
    <property type="project" value="InterPro"/>
</dbReference>
<dbReference type="PANTHER" id="PTHR43037:SF5">
    <property type="entry name" value="FERULOYL ESTERASE"/>
    <property type="match status" value="1"/>
</dbReference>
<evidence type="ECO:0000313" key="8">
    <source>
        <dbReference type="Proteomes" id="UP000629468"/>
    </source>
</evidence>
<dbReference type="PROSITE" id="PS51164">
    <property type="entry name" value="CBM1_2"/>
    <property type="match status" value="1"/>
</dbReference>
<comment type="caution">
    <text evidence="7">The sequence shown here is derived from an EMBL/GenBank/DDBJ whole genome shotgun (WGS) entry which is preliminary data.</text>
</comment>
<evidence type="ECO:0000256" key="3">
    <source>
        <dbReference type="ARBA" id="ARBA00022801"/>
    </source>
</evidence>
<sequence>MFSFSKCLALIAGVVAGVNAAGPLQQQTGSWGANPTNVGFYYYKPASVSSNPALIVAIHYCSGTAQAFYSGTSYANLADQHGFIVIYPDAPDAGGCWDVHTTATLTHDGGGDSLAIANMVRFAISNWGVDASRVYMTGLSSGAMMTNVLAGAYPDLFAAGSAWAGVPYGCFGGPDMWNSACSTGQITKSGQQWGSDVRSGYPGYTGPRPKLEIWQGTLDTTLNYHNFGEGIKQWTNIFGYSETPTEVDTNWPLPNWTRSVYGPNFRAISAAGVDHNIQIQANQVLDWFGITGGGSTPPTSSPPTTTTPPSTTTSPNGPAQSQWGQCGGIGWQGPFTCVAGTTCQMINQWYSQCL</sequence>
<protein>
    <recommendedName>
        <fullName evidence="4">Carboxylic ester hydrolase</fullName>
        <ecNumber evidence="4">3.1.1.-</ecNumber>
    </recommendedName>
</protein>
<comment type="function">
    <text evidence="4">Esterase involved in the hydrolysis of xylan, a major structural heterogeneous polysaccharide found in plant biomass representing the second most abundant polysaccharide in the biosphere, after cellulose.</text>
</comment>
<feature type="region of interest" description="Disordered" evidence="5">
    <location>
        <begin position="290"/>
        <end position="323"/>
    </location>
</feature>
<evidence type="ECO:0000313" key="7">
    <source>
        <dbReference type="EMBL" id="KAF7776486.1"/>
    </source>
</evidence>
<dbReference type="EC" id="3.1.1.-" evidence="4"/>
<dbReference type="InterPro" id="IPR010126">
    <property type="entry name" value="Esterase_phb"/>
</dbReference>
<dbReference type="Pfam" id="PF00734">
    <property type="entry name" value="CBM_1"/>
    <property type="match status" value="1"/>
</dbReference>
<dbReference type="PROSITE" id="PS00562">
    <property type="entry name" value="CBM1_1"/>
    <property type="match status" value="1"/>
</dbReference>
<comment type="subcellular location">
    <subcellularLocation>
        <location evidence="4">Secreted</location>
    </subcellularLocation>
</comment>
<evidence type="ECO:0000256" key="2">
    <source>
        <dbReference type="ARBA" id="ARBA00022729"/>
    </source>
</evidence>
<keyword evidence="4" id="KW-0119">Carbohydrate metabolism</keyword>
<organism evidence="7 8">
    <name type="scientific">Agaricus bisporus var. burnettii</name>
    <dbReference type="NCBI Taxonomy" id="192524"/>
    <lineage>
        <taxon>Eukaryota</taxon>
        <taxon>Fungi</taxon>
        <taxon>Dikarya</taxon>
        <taxon>Basidiomycota</taxon>
        <taxon>Agaricomycotina</taxon>
        <taxon>Agaricomycetes</taxon>
        <taxon>Agaricomycetidae</taxon>
        <taxon>Agaricales</taxon>
        <taxon>Agaricineae</taxon>
        <taxon>Agaricaceae</taxon>
        <taxon>Agaricus</taxon>
    </lineage>
</organism>
<dbReference type="NCBIfam" id="TIGR01840">
    <property type="entry name" value="esterase_phb"/>
    <property type="match status" value="1"/>
</dbReference>
<evidence type="ECO:0000256" key="4">
    <source>
        <dbReference type="RuleBase" id="RU367147"/>
    </source>
</evidence>
<keyword evidence="1 4" id="KW-0719">Serine esterase</keyword>
<keyword evidence="4" id="KW-0624">Polysaccharide degradation</keyword>
<dbReference type="InterPro" id="IPR029058">
    <property type="entry name" value="AB_hydrolase_fold"/>
</dbReference>
<dbReference type="Proteomes" id="UP000629468">
    <property type="component" value="Unassembled WGS sequence"/>
</dbReference>
<gene>
    <name evidence="7" type="ORF">Agabi119p4_4879</name>
</gene>
<dbReference type="EMBL" id="JABXXO010000006">
    <property type="protein sequence ID" value="KAF7776486.1"/>
    <property type="molecule type" value="Genomic_DNA"/>
</dbReference>
<feature type="compositionally biased region" description="Low complexity" evidence="5">
    <location>
        <begin position="296"/>
        <end position="323"/>
    </location>
</feature>
<dbReference type="AlphaFoldDB" id="A0A8H7F455"/>
<evidence type="ECO:0000256" key="1">
    <source>
        <dbReference type="ARBA" id="ARBA00022487"/>
    </source>
</evidence>
<dbReference type="Gene3D" id="3.40.50.1820">
    <property type="entry name" value="alpha/beta hydrolase"/>
    <property type="match status" value="1"/>
</dbReference>